<reference evidence="4" key="1">
    <citation type="submission" date="2016-11" db="EMBL/GenBank/DDBJ databases">
        <authorList>
            <person name="Varghese N."/>
            <person name="Submissions S."/>
        </authorList>
    </citation>
    <scope>NUCLEOTIDE SEQUENCE [LARGE SCALE GENOMIC DNA]</scope>
    <source>
        <strain evidence="4">DSM 22623</strain>
    </source>
</reference>
<protein>
    <submittedName>
        <fullName evidence="3">Ketosteroid isomerase homolog</fullName>
    </submittedName>
</protein>
<dbReference type="Gene3D" id="3.10.450.50">
    <property type="match status" value="1"/>
</dbReference>
<dbReference type="OrthoDB" id="9814425at2"/>
<proteinExistence type="predicted"/>
<dbReference type="InterPro" id="IPR032710">
    <property type="entry name" value="NTF2-like_dom_sf"/>
</dbReference>
<sequence length="158" mass="18039">MKKIIYTAKVLVILILSSISSYAQQFNGNRDDIDVILKNTAQFSAYVMASDYQGISNSYTADAKIFPNKSNILSGDSIIEYWTLPEGISTPYHKIRQEEITIVGNTAYDYGYYEGKTKHKDGRISTWAGKYVIVWKKVDADWKMYLDIWNSTPQQSLP</sequence>
<evidence type="ECO:0000256" key="1">
    <source>
        <dbReference type="SAM" id="SignalP"/>
    </source>
</evidence>
<gene>
    <name evidence="3" type="ORF">SAMN04488508_10133</name>
</gene>
<feature type="domain" description="DUF4440" evidence="2">
    <location>
        <begin position="36"/>
        <end position="144"/>
    </location>
</feature>
<evidence type="ECO:0000313" key="4">
    <source>
        <dbReference type="Proteomes" id="UP000184432"/>
    </source>
</evidence>
<keyword evidence="1" id="KW-0732">Signal</keyword>
<dbReference type="STRING" id="570521.SAMN04488508_10133"/>
<keyword evidence="3" id="KW-0413">Isomerase</keyword>
<organism evidence="3 4">
    <name type="scientific">Aquimarina spongiae</name>
    <dbReference type="NCBI Taxonomy" id="570521"/>
    <lineage>
        <taxon>Bacteria</taxon>
        <taxon>Pseudomonadati</taxon>
        <taxon>Bacteroidota</taxon>
        <taxon>Flavobacteriia</taxon>
        <taxon>Flavobacteriales</taxon>
        <taxon>Flavobacteriaceae</taxon>
        <taxon>Aquimarina</taxon>
    </lineage>
</organism>
<name>A0A1M6A245_9FLAO</name>
<dbReference type="GO" id="GO:0016853">
    <property type="term" value="F:isomerase activity"/>
    <property type="evidence" value="ECO:0007669"/>
    <property type="project" value="UniProtKB-KW"/>
</dbReference>
<dbReference type="RefSeq" id="WP_073312362.1">
    <property type="nucleotide sequence ID" value="NZ_FQYP01000001.1"/>
</dbReference>
<evidence type="ECO:0000313" key="3">
    <source>
        <dbReference type="EMBL" id="SHI30571.1"/>
    </source>
</evidence>
<dbReference type="Pfam" id="PF14534">
    <property type="entry name" value="DUF4440"/>
    <property type="match status" value="1"/>
</dbReference>
<dbReference type="EMBL" id="FQYP01000001">
    <property type="protein sequence ID" value="SHI30571.1"/>
    <property type="molecule type" value="Genomic_DNA"/>
</dbReference>
<accession>A0A1M6A245</accession>
<dbReference type="InterPro" id="IPR027843">
    <property type="entry name" value="DUF4440"/>
</dbReference>
<feature type="chain" id="PRO_5012883909" evidence="1">
    <location>
        <begin position="24"/>
        <end position="158"/>
    </location>
</feature>
<dbReference type="SUPFAM" id="SSF54427">
    <property type="entry name" value="NTF2-like"/>
    <property type="match status" value="1"/>
</dbReference>
<dbReference type="Proteomes" id="UP000184432">
    <property type="component" value="Unassembled WGS sequence"/>
</dbReference>
<feature type="signal peptide" evidence="1">
    <location>
        <begin position="1"/>
        <end position="23"/>
    </location>
</feature>
<keyword evidence="4" id="KW-1185">Reference proteome</keyword>
<dbReference type="AlphaFoldDB" id="A0A1M6A245"/>
<evidence type="ECO:0000259" key="2">
    <source>
        <dbReference type="Pfam" id="PF14534"/>
    </source>
</evidence>